<feature type="region of interest" description="Disordered" evidence="7">
    <location>
        <begin position="30"/>
        <end position="49"/>
    </location>
</feature>
<dbReference type="GO" id="GO:0005975">
    <property type="term" value="P:carbohydrate metabolic process"/>
    <property type="evidence" value="ECO:0007669"/>
    <property type="project" value="InterPro"/>
</dbReference>
<dbReference type="SUPFAM" id="SSF51445">
    <property type="entry name" value="(Trans)glycosidases"/>
    <property type="match status" value="1"/>
</dbReference>
<dbReference type="Proteomes" id="UP001445335">
    <property type="component" value="Unassembled WGS sequence"/>
</dbReference>
<reference evidence="9 10" key="1">
    <citation type="journal article" date="2024" name="Nat. Commun.">
        <title>Phylogenomics reveals the evolutionary origins of lichenization in chlorophyte algae.</title>
        <authorList>
            <person name="Puginier C."/>
            <person name="Libourel C."/>
            <person name="Otte J."/>
            <person name="Skaloud P."/>
            <person name="Haon M."/>
            <person name="Grisel S."/>
            <person name="Petersen M."/>
            <person name="Berrin J.G."/>
            <person name="Delaux P.M."/>
            <person name="Dal Grande F."/>
            <person name="Keller J."/>
        </authorList>
    </citation>
    <scope>NUCLEOTIDE SEQUENCE [LARGE SCALE GENOMIC DNA]</scope>
    <source>
        <strain evidence="9 10">SAG 245.80</strain>
    </source>
</reference>
<evidence type="ECO:0000256" key="2">
    <source>
        <dbReference type="ARBA" id="ARBA00012744"/>
    </source>
</evidence>
<keyword evidence="10" id="KW-1185">Reference proteome</keyword>
<dbReference type="AlphaFoldDB" id="A0AAW1RDZ7"/>
<evidence type="ECO:0000256" key="1">
    <source>
        <dbReference type="ARBA" id="ARBA00010838"/>
    </source>
</evidence>
<dbReference type="InterPro" id="IPR017853">
    <property type="entry name" value="GH"/>
</dbReference>
<dbReference type="EMBL" id="JALJOU010000042">
    <property type="protein sequence ID" value="KAK9832087.1"/>
    <property type="molecule type" value="Genomic_DNA"/>
</dbReference>
<evidence type="ECO:0000256" key="5">
    <source>
        <dbReference type="PROSITE-ProRule" id="PRU10055"/>
    </source>
</evidence>
<feature type="chain" id="PRO_5043396593" description="beta-glucosidase" evidence="8">
    <location>
        <begin position="26"/>
        <end position="512"/>
    </location>
</feature>
<dbReference type="GO" id="GO:0008422">
    <property type="term" value="F:beta-glucosidase activity"/>
    <property type="evidence" value="ECO:0007669"/>
    <property type="project" value="TreeGrafter"/>
</dbReference>
<keyword evidence="3" id="KW-0378">Hydrolase</keyword>
<dbReference type="EC" id="3.2.1.21" evidence="2"/>
<dbReference type="InterPro" id="IPR018120">
    <property type="entry name" value="Glyco_hydro_1_AS"/>
</dbReference>
<keyword evidence="4" id="KW-0326">Glycosidase</keyword>
<proteinExistence type="inferred from homology"/>
<evidence type="ECO:0000256" key="3">
    <source>
        <dbReference type="ARBA" id="ARBA00022801"/>
    </source>
</evidence>
<comment type="similarity">
    <text evidence="1 6">Belongs to the glycosyl hydrolase 1 family.</text>
</comment>
<comment type="caution">
    <text evidence="9">The sequence shown here is derived from an EMBL/GenBank/DDBJ whole genome shotgun (WGS) entry which is preliminary data.</text>
</comment>
<sequence>MLASTSNSHIVWLGLAPLIAPAVHGQCQSGQTSSGACSASAPAPSAQSPLIPSERPPFYLGTATSAPQIEGAVSTDGRSQSVWDHWAASPGHIYHNETPNVADNFFHRYPEDIALMQRLGLRHFRFSVAWPRVIPSGSGAVSTEGLTFYSCVLDKLLAANIQPVVTLYHWDLPQVLQDRYGGWLSDRVVADYLKFANAVFSALGDRVTLWATFNEPWTFCFNGYGTGGHAPGIPDRSGEKGQVWQCVGNVLRSHAAAVQLFRELVPKGKISMALNSDWCEPLTSSAEDKEAAARQMDFQISIFADPIYLGDWPKSVKERAPPNLLPITPDLAAALNGTSDLFYLNFYTARYVFNQPGALGEWSAGRTDTNSTFFGRDRKPIGGETCAPDWFYVTPWAMRKMLNWVDQRYGHPDIIITENGVCLPGEAATLPGVLNDTKLIEFHRDYVQSAMQAVALDKVKVLGYFIWSIYDNWEWNLGTSDRFGLVWVDFANEQARHPKASTEWVSRWFTRE</sequence>
<name>A0AAW1RDZ7_9CHLO</name>
<feature type="compositionally biased region" description="Low complexity" evidence="7">
    <location>
        <begin position="33"/>
        <end position="49"/>
    </location>
</feature>
<keyword evidence="8" id="KW-0732">Signal</keyword>
<feature type="signal peptide" evidence="8">
    <location>
        <begin position="1"/>
        <end position="25"/>
    </location>
</feature>
<protein>
    <recommendedName>
        <fullName evidence="2">beta-glucosidase</fullName>
        <ecNumber evidence="2">3.2.1.21</ecNumber>
    </recommendedName>
</protein>
<evidence type="ECO:0000256" key="8">
    <source>
        <dbReference type="SAM" id="SignalP"/>
    </source>
</evidence>
<dbReference type="PROSITE" id="PS00572">
    <property type="entry name" value="GLYCOSYL_HYDROL_F1_1"/>
    <property type="match status" value="1"/>
</dbReference>
<evidence type="ECO:0000256" key="4">
    <source>
        <dbReference type="ARBA" id="ARBA00023295"/>
    </source>
</evidence>
<dbReference type="PRINTS" id="PR00131">
    <property type="entry name" value="GLHYDRLASE1"/>
</dbReference>
<dbReference type="InterPro" id="IPR001360">
    <property type="entry name" value="Glyco_hydro_1"/>
</dbReference>
<accession>A0AAW1RDZ7</accession>
<dbReference type="Gene3D" id="3.20.20.80">
    <property type="entry name" value="Glycosidases"/>
    <property type="match status" value="1"/>
</dbReference>
<evidence type="ECO:0000313" key="10">
    <source>
        <dbReference type="Proteomes" id="UP001445335"/>
    </source>
</evidence>
<dbReference type="Pfam" id="PF00232">
    <property type="entry name" value="Glyco_hydro_1"/>
    <property type="match status" value="1"/>
</dbReference>
<evidence type="ECO:0000256" key="7">
    <source>
        <dbReference type="SAM" id="MobiDB-lite"/>
    </source>
</evidence>
<organism evidence="9 10">
    <name type="scientific">Elliptochloris bilobata</name>
    <dbReference type="NCBI Taxonomy" id="381761"/>
    <lineage>
        <taxon>Eukaryota</taxon>
        <taxon>Viridiplantae</taxon>
        <taxon>Chlorophyta</taxon>
        <taxon>core chlorophytes</taxon>
        <taxon>Trebouxiophyceae</taxon>
        <taxon>Trebouxiophyceae incertae sedis</taxon>
        <taxon>Elliptochloris clade</taxon>
        <taxon>Elliptochloris</taxon>
    </lineage>
</organism>
<dbReference type="PANTHER" id="PTHR10353:SF36">
    <property type="entry name" value="LP05116P"/>
    <property type="match status" value="1"/>
</dbReference>
<evidence type="ECO:0000256" key="6">
    <source>
        <dbReference type="RuleBase" id="RU003690"/>
    </source>
</evidence>
<gene>
    <name evidence="9" type="ORF">WJX81_005442</name>
</gene>
<feature type="active site" description="Nucleophile" evidence="5">
    <location>
        <position position="418"/>
    </location>
</feature>
<dbReference type="PANTHER" id="PTHR10353">
    <property type="entry name" value="GLYCOSYL HYDROLASE"/>
    <property type="match status" value="1"/>
</dbReference>
<evidence type="ECO:0000313" key="9">
    <source>
        <dbReference type="EMBL" id="KAK9832087.1"/>
    </source>
</evidence>